<dbReference type="InterPro" id="IPR010816">
    <property type="entry name" value="Het-C"/>
</dbReference>
<accession>A0AAD0L6R8</accession>
<reference evidence="2 3" key="1">
    <citation type="submission" date="2018-06" db="EMBL/GenBank/DDBJ databases">
        <title>The genome of Pseudomonas putida NX-1, a lignin degrader.</title>
        <authorList>
            <person name="Xu Z."/>
        </authorList>
    </citation>
    <scope>NUCLEOTIDE SEQUENCE [LARGE SCALE GENOMIC DNA]</scope>
    <source>
        <strain evidence="2 3">NX-1</strain>
    </source>
</reference>
<dbReference type="PANTHER" id="PTHR14905:SF7">
    <property type="entry name" value="VON WILLEBRAND FACTOR A DOMAIN-CONTAINING PROTEIN 7"/>
    <property type="match status" value="1"/>
</dbReference>
<dbReference type="InterPro" id="IPR052577">
    <property type="entry name" value="VWA7"/>
</dbReference>
<dbReference type="Proteomes" id="UP000251617">
    <property type="component" value="Chromosome"/>
</dbReference>
<evidence type="ECO:0000313" key="3">
    <source>
        <dbReference type="Proteomes" id="UP000251617"/>
    </source>
</evidence>
<dbReference type="AlphaFoldDB" id="A0AAD0L6R8"/>
<name>A0AAD0L6R8_PSEPU</name>
<organism evidence="2 3">
    <name type="scientific">Pseudomonas putida</name>
    <name type="common">Arthrobacter siderocapsulatus</name>
    <dbReference type="NCBI Taxonomy" id="303"/>
    <lineage>
        <taxon>Bacteria</taxon>
        <taxon>Pseudomonadati</taxon>
        <taxon>Pseudomonadota</taxon>
        <taxon>Gammaproteobacteria</taxon>
        <taxon>Pseudomonadales</taxon>
        <taxon>Pseudomonadaceae</taxon>
        <taxon>Pseudomonas</taxon>
    </lineage>
</organism>
<dbReference type="Pfam" id="PF07217">
    <property type="entry name" value="Het-C"/>
    <property type="match status" value="1"/>
</dbReference>
<dbReference type="EMBL" id="CP030750">
    <property type="protein sequence ID" value="AXA23665.1"/>
    <property type="molecule type" value="Genomic_DNA"/>
</dbReference>
<dbReference type="RefSeq" id="WP_112897550.1">
    <property type="nucleotide sequence ID" value="NZ_CP030750.1"/>
</dbReference>
<feature type="region of interest" description="Disordered" evidence="1">
    <location>
        <begin position="187"/>
        <end position="218"/>
    </location>
</feature>
<sequence length="673" mass="75280">MIPLRLHTRFALDRLTEISRPLSAQAFREMLIPVFGDDLPDSCYQQLQDALRDGTLSNPVHQVNPQVAGKACYDNATRIIHLHPEVIATAMLQPQAACELATILLHEFGHHLDNLLRQDFAKGLDDGFASIAEDAELEEGARFAYLIGCMESGPSGELQIAQLTEAGRTITLRADDQAMRLFIRQSQDEHAQRANTNEGSTEGFSAGKGDKKKPEMSWGHESIEEDLKYAGFNEQQRKAIYFGNWLRDYSQLLDPKLVRAEDAPKEFPRKLSRKVLTQLVDLLALKAFPSLQSTPKERAHYVVTPQMLGVYRPTEHIDNPYNPNPSATDPSTIDADFEPPVAQDDPRLQVDPDTSMKRHIFSSVDYMCERLREAMAAGPTPEGLREFGAALHVLEDYFAHSNYAELSLHKQGHNTVLTWTAQADCKHGWPIVTGMFAGSDVIASLAEPMANALFAPSGDFENITPGQRSDTELALLILLQDHPDPQWQEYLNTALEVRDTLADLPGFNVARRISWITGSPLRLATDLPKVGYRAILNLIGNSVDDIQTYRMGNPMLTGSTNPTHSQLAKDHDVHPLHTLATLMARVAVRDVGFAMFKYWEGGRLRDPVKIARSYFTHPNDSEWQDELVSKWASEHPKEIQKSSDPAVFEALNHDHEAPAVDESAWERLKGLFS</sequence>
<feature type="compositionally biased region" description="Polar residues" evidence="1">
    <location>
        <begin position="193"/>
        <end position="203"/>
    </location>
</feature>
<evidence type="ECO:0000256" key="1">
    <source>
        <dbReference type="SAM" id="MobiDB-lite"/>
    </source>
</evidence>
<dbReference type="PANTHER" id="PTHR14905">
    <property type="entry name" value="NG37"/>
    <property type="match status" value="1"/>
</dbReference>
<evidence type="ECO:0000313" key="2">
    <source>
        <dbReference type="EMBL" id="AXA23665.1"/>
    </source>
</evidence>
<evidence type="ECO:0008006" key="4">
    <source>
        <dbReference type="Google" id="ProtNLM"/>
    </source>
</evidence>
<gene>
    <name evidence="2" type="ORF">C1S65_05850</name>
</gene>
<proteinExistence type="predicted"/>
<protein>
    <recommendedName>
        <fullName evidence="4">Heterokaryon incompatibility protein Het-C</fullName>
    </recommendedName>
</protein>